<name>A0A2U8WHN1_9HYPH</name>
<evidence type="ECO:0000313" key="3">
    <source>
        <dbReference type="Proteomes" id="UP000245926"/>
    </source>
</evidence>
<gene>
    <name evidence="2" type="ORF">DK389_24400</name>
</gene>
<reference evidence="3" key="1">
    <citation type="submission" date="2018-05" db="EMBL/GenBank/DDBJ databases">
        <title>Complete Genome Sequence of Methylobacterium sp. 17SD2-17.</title>
        <authorList>
            <person name="Srinivasan S."/>
        </authorList>
    </citation>
    <scope>NUCLEOTIDE SEQUENCE [LARGE SCALE GENOMIC DNA]</scope>
    <source>
        <strain evidence="3">17SD2-17</strain>
    </source>
</reference>
<dbReference type="EMBL" id="CP029550">
    <property type="protein sequence ID" value="AWN44772.1"/>
    <property type="molecule type" value="Genomic_DNA"/>
</dbReference>
<dbReference type="AlphaFoldDB" id="A0A2U8WHN1"/>
<sequence>MSEVVRLAGELSNRVLDAQIMKRPIREDEVRALIDAAGLLEEHAVPWPPLMLQVLRRIHDEAGAGASGEAEPAADSGPQETPTAKGLFRFLSPLRVRRA</sequence>
<feature type="compositionally biased region" description="Low complexity" evidence="1">
    <location>
        <begin position="63"/>
        <end position="77"/>
    </location>
</feature>
<evidence type="ECO:0000256" key="1">
    <source>
        <dbReference type="SAM" id="MobiDB-lite"/>
    </source>
</evidence>
<feature type="region of interest" description="Disordered" evidence="1">
    <location>
        <begin position="63"/>
        <end position="87"/>
    </location>
</feature>
<dbReference type="Proteomes" id="UP000245926">
    <property type="component" value="Chromosome"/>
</dbReference>
<evidence type="ECO:0000313" key="2">
    <source>
        <dbReference type="EMBL" id="AWN44772.1"/>
    </source>
</evidence>
<accession>A0A2U8WHN1</accession>
<organism evidence="2 3">
    <name type="scientific">Methylobacterium durans</name>
    <dbReference type="NCBI Taxonomy" id="2202825"/>
    <lineage>
        <taxon>Bacteria</taxon>
        <taxon>Pseudomonadati</taxon>
        <taxon>Pseudomonadota</taxon>
        <taxon>Alphaproteobacteria</taxon>
        <taxon>Hyphomicrobiales</taxon>
        <taxon>Methylobacteriaceae</taxon>
        <taxon>Methylobacterium</taxon>
    </lineage>
</organism>
<dbReference type="KEGG" id="mets:DK389_24400"/>
<protein>
    <submittedName>
        <fullName evidence="2">Uncharacterized protein</fullName>
    </submittedName>
</protein>
<dbReference type="OrthoDB" id="7998648at2"/>
<keyword evidence="3" id="KW-1185">Reference proteome</keyword>
<proteinExistence type="predicted"/>